<protein>
    <submittedName>
        <fullName evidence="1">Executer 1</fullName>
    </submittedName>
</protein>
<dbReference type="Proteomes" id="UP001341840">
    <property type="component" value="Unassembled WGS sequence"/>
</dbReference>
<dbReference type="EMBL" id="JASCZI010094931">
    <property type="protein sequence ID" value="MED6153915.1"/>
    <property type="molecule type" value="Genomic_DNA"/>
</dbReference>
<evidence type="ECO:0000313" key="2">
    <source>
        <dbReference type="Proteomes" id="UP001341840"/>
    </source>
</evidence>
<dbReference type="PANTHER" id="PTHR33917:SF3">
    <property type="entry name" value="PROTEIN EXECUTER 1, CHLOROPLASTIC"/>
    <property type="match status" value="1"/>
</dbReference>
<comment type="caution">
    <text evidence="1">The sequence shown here is derived from an EMBL/GenBank/DDBJ whole genome shotgun (WGS) entry which is preliminary data.</text>
</comment>
<reference evidence="1 2" key="1">
    <citation type="journal article" date="2023" name="Plants (Basel)">
        <title>Bridging the Gap: Combining Genomics and Transcriptomics Approaches to Understand Stylosanthes scabra, an Orphan Legume from the Brazilian Caatinga.</title>
        <authorList>
            <person name="Ferreira-Neto J.R.C."/>
            <person name="da Silva M.D."/>
            <person name="Binneck E."/>
            <person name="de Melo N.F."/>
            <person name="da Silva R.H."/>
            <person name="de Melo A.L.T.M."/>
            <person name="Pandolfi V."/>
            <person name="Bustamante F.O."/>
            <person name="Brasileiro-Vidal A.C."/>
            <person name="Benko-Iseppon A.M."/>
        </authorList>
    </citation>
    <scope>NUCLEOTIDE SEQUENCE [LARGE SCALE GENOMIC DNA]</scope>
    <source>
        <tissue evidence="1">Leaves</tissue>
    </source>
</reference>
<evidence type="ECO:0000313" key="1">
    <source>
        <dbReference type="EMBL" id="MED6153915.1"/>
    </source>
</evidence>
<organism evidence="1 2">
    <name type="scientific">Stylosanthes scabra</name>
    <dbReference type="NCBI Taxonomy" id="79078"/>
    <lineage>
        <taxon>Eukaryota</taxon>
        <taxon>Viridiplantae</taxon>
        <taxon>Streptophyta</taxon>
        <taxon>Embryophyta</taxon>
        <taxon>Tracheophyta</taxon>
        <taxon>Spermatophyta</taxon>
        <taxon>Magnoliopsida</taxon>
        <taxon>eudicotyledons</taxon>
        <taxon>Gunneridae</taxon>
        <taxon>Pentapetalae</taxon>
        <taxon>rosids</taxon>
        <taxon>fabids</taxon>
        <taxon>Fabales</taxon>
        <taxon>Fabaceae</taxon>
        <taxon>Papilionoideae</taxon>
        <taxon>50 kb inversion clade</taxon>
        <taxon>dalbergioids sensu lato</taxon>
        <taxon>Dalbergieae</taxon>
        <taxon>Pterocarpus clade</taxon>
        <taxon>Stylosanthes</taxon>
    </lineage>
</organism>
<accession>A0ABU6TYF5</accession>
<keyword evidence="2" id="KW-1185">Reference proteome</keyword>
<proteinExistence type="predicted"/>
<dbReference type="PANTHER" id="PTHR33917">
    <property type="entry name" value="PROTEIN EXECUTER 1, CHLOROPLASTIC"/>
    <property type="match status" value="1"/>
</dbReference>
<dbReference type="InterPro" id="IPR044680">
    <property type="entry name" value="EX1/2"/>
</dbReference>
<gene>
    <name evidence="1" type="primary">EX1_4</name>
    <name evidence="1" type="ORF">PIB30_106741</name>
</gene>
<name>A0ABU6TYF5_9FABA</name>
<sequence length="119" mass="13338">MRLQFYLNCVEQGLRRHRIEEDHRVVLVFQLKIQSSSPRVRAGHAAINLAKYIGKGKVPSKVLKEVGDLINLTLSQAQNHQPLSGTTTFNRIEIPASLDPLNGLYVGAHGTFLLWSYST</sequence>